<name>A0A7R6PMG4_9BACT</name>
<sequence length="242" mass="27793">MLAVMRLYLIKYKKFPLLITGIFTIMLLWAMVIKILVEPGSPINAQMDLHLTNIALFVFVILALIKRESMNKGGFLVRLPVSDREIVLANILSIAIISVITIALTLLTLSVILGFFKAAGYRVIISYERFQPEQLWSFVYMIMYFGVIFSTYTFILQFKGRSQAKWIMIGVPVILLFLIPTVLAFVTHSTQIVITKEIIKNIMANPFLNGLGKIFSYAWKIRLVLGFILIFVLYRIRYLKEI</sequence>
<gene>
    <name evidence="2" type="ORF">TTHT_0701</name>
</gene>
<proteinExistence type="predicted"/>
<keyword evidence="1" id="KW-0472">Membrane</keyword>
<keyword evidence="3" id="KW-1185">Reference proteome</keyword>
<feature type="transmembrane region" description="Helical" evidence="1">
    <location>
        <begin position="15"/>
        <end position="37"/>
    </location>
</feature>
<feature type="transmembrane region" description="Helical" evidence="1">
    <location>
        <begin position="86"/>
        <end position="115"/>
    </location>
</feature>
<protein>
    <submittedName>
        <fullName evidence="2">Uncharacterized protein</fullName>
    </submittedName>
</protein>
<dbReference type="AlphaFoldDB" id="A0A7R6PMG4"/>
<feature type="transmembrane region" description="Helical" evidence="1">
    <location>
        <begin position="167"/>
        <end position="194"/>
    </location>
</feature>
<evidence type="ECO:0000256" key="1">
    <source>
        <dbReference type="SAM" id="Phobius"/>
    </source>
</evidence>
<feature type="transmembrane region" description="Helical" evidence="1">
    <location>
        <begin position="135"/>
        <end position="155"/>
    </location>
</feature>
<evidence type="ECO:0000313" key="2">
    <source>
        <dbReference type="EMBL" id="BBB32273.1"/>
    </source>
</evidence>
<keyword evidence="1" id="KW-1133">Transmembrane helix</keyword>
<dbReference type="RefSeq" id="WP_201328617.1">
    <property type="nucleotide sequence ID" value="NZ_AP017470.1"/>
</dbReference>
<dbReference type="Proteomes" id="UP000595564">
    <property type="component" value="Chromosome"/>
</dbReference>
<feature type="transmembrane region" description="Helical" evidence="1">
    <location>
        <begin position="49"/>
        <end position="65"/>
    </location>
</feature>
<dbReference type="EMBL" id="AP017470">
    <property type="protein sequence ID" value="BBB32273.1"/>
    <property type="molecule type" value="Genomic_DNA"/>
</dbReference>
<reference evidence="2 3" key="1">
    <citation type="journal article" date="2012" name="Extremophiles">
        <title>Thermotomaculum hydrothermale gen. nov., sp. nov., a novel heterotrophic thermophile within the phylum Acidobacteria from a deep-sea hydrothermal vent chimney in the Southern Okinawa Trough.</title>
        <authorList>
            <person name="Izumi H."/>
            <person name="Nunoura T."/>
            <person name="Miyazaki M."/>
            <person name="Mino S."/>
            <person name="Toki T."/>
            <person name="Takai K."/>
            <person name="Sako Y."/>
            <person name="Sawabe T."/>
            <person name="Nakagawa S."/>
        </authorList>
    </citation>
    <scope>NUCLEOTIDE SEQUENCE [LARGE SCALE GENOMIC DNA]</scope>
    <source>
        <strain evidence="2 3">AC55</strain>
    </source>
</reference>
<dbReference type="KEGG" id="thyd:TTHT_0701"/>
<feature type="transmembrane region" description="Helical" evidence="1">
    <location>
        <begin position="214"/>
        <end position="234"/>
    </location>
</feature>
<keyword evidence="1" id="KW-0812">Transmembrane</keyword>
<accession>A0A7R6PMG4</accession>
<evidence type="ECO:0000313" key="3">
    <source>
        <dbReference type="Proteomes" id="UP000595564"/>
    </source>
</evidence>
<organism evidence="2 3">
    <name type="scientific">Thermotomaculum hydrothermale</name>
    <dbReference type="NCBI Taxonomy" id="981385"/>
    <lineage>
        <taxon>Bacteria</taxon>
        <taxon>Pseudomonadati</taxon>
        <taxon>Acidobacteriota</taxon>
        <taxon>Holophagae</taxon>
        <taxon>Thermotomaculales</taxon>
        <taxon>Thermotomaculaceae</taxon>
        <taxon>Thermotomaculum</taxon>
    </lineage>
</organism>